<dbReference type="InterPro" id="IPR036388">
    <property type="entry name" value="WH-like_DNA-bd_sf"/>
</dbReference>
<feature type="domain" description="HTH arsR-type" evidence="2">
    <location>
        <begin position="25"/>
        <end position="120"/>
    </location>
</feature>
<dbReference type="Pfam" id="PF12840">
    <property type="entry name" value="HTH_20"/>
    <property type="match status" value="1"/>
</dbReference>
<evidence type="ECO:0000313" key="3">
    <source>
        <dbReference type="EMBL" id="TQF06923.1"/>
    </source>
</evidence>
<dbReference type="InterPro" id="IPR001845">
    <property type="entry name" value="HTH_ArsR_DNA-bd_dom"/>
</dbReference>
<dbReference type="EMBL" id="VIGB01000003">
    <property type="protein sequence ID" value="TQF06923.1"/>
    <property type="molecule type" value="Genomic_DNA"/>
</dbReference>
<reference evidence="3 4" key="1">
    <citation type="submission" date="2019-06" db="EMBL/GenBank/DDBJ databases">
        <title>Description of Kitasatospora acidophila sp. nov. isolated from pine grove soil, and reclassification of Streptomyces novaecaesareae to Kitasatospora novaeceasareae comb. nov.</title>
        <authorList>
            <person name="Kim M.J."/>
        </authorList>
    </citation>
    <scope>NUCLEOTIDE SEQUENCE [LARGE SCALE GENOMIC DNA]</scope>
    <source>
        <strain evidence="3 4">MMS16-CNU292</strain>
    </source>
</reference>
<dbReference type="InterPro" id="IPR011991">
    <property type="entry name" value="ArsR-like_HTH"/>
</dbReference>
<dbReference type="Proteomes" id="UP000319103">
    <property type="component" value="Unassembled WGS sequence"/>
</dbReference>
<evidence type="ECO:0000256" key="1">
    <source>
        <dbReference type="SAM" id="MobiDB-lite"/>
    </source>
</evidence>
<name>A0A540WD27_9ACTN</name>
<dbReference type="CDD" id="cd00090">
    <property type="entry name" value="HTH_ARSR"/>
    <property type="match status" value="1"/>
</dbReference>
<evidence type="ECO:0000313" key="4">
    <source>
        <dbReference type="Proteomes" id="UP000319103"/>
    </source>
</evidence>
<dbReference type="GO" id="GO:0003700">
    <property type="term" value="F:DNA-binding transcription factor activity"/>
    <property type="evidence" value="ECO:0007669"/>
    <property type="project" value="InterPro"/>
</dbReference>
<feature type="region of interest" description="Disordered" evidence="1">
    <location>
        <begin position="1"/>
        <end position="23"/>
    </location>
</feature>
<dbReference type="AlphaFoldDB" id="A0A540WD27"/>
<dbReference type="OrthoDB" id="7945987at2"/>
<proteinExistence type="predicted"/>
<keyword evidence="4" id="KW-1185">Reference proteome</keyword>
<accession>A0A540WD27</accession>
<dbReference type="SUPFAM" id="SSF46785">
    <property type="entry name" value="Winged helix' DNA-binding domain"/>
    <property type="match status" value="1"/>
</dbReference>
<gene>
    <name evidence="3" type="ORF">E6W39_37945</name>
</gene>
<dbReference type="SMART" id="SM00418">
    <property type="entry name" value="HTH_ARSR"/>
    <property type="match status" value="1"/>
</dbReference>
<sequence length="206" mass="22885">MSFEKPSQPQQADAARPIRRLTDPKAMRAVAHPTRLALLEALAQREPLTATEAAELIGESPTNCAFHLRTLAKYGFVEEAGAAAGRRRPWRRSHIGFSLDEVQPDSEGSAAAGALSQLLWDTWLQRISTVNSRRAQFDGDWQRVTEAMEHLAYVTPDEARELNADLLAVLDRYRDRLADPARRPSGSLPVELVLFTFPLDAVKSAQ</sequence>
<protein>
    <submittedName>
        <fullName evidence="3">Helix-turn-helix domain-containing protein</fullName>
    </submittedName>
</protein>
<dbReference type="InterPro" id="IPR036390">
    <property type="entry name" value="WH_DNA-bd_sf"/>
</dbReference>
<organism evidence="3 4">
    <name type="scientific">Kitasatospora acidiphila</name>
    <dbReference type="NCBI Taxonomy" id="2567942"/>
    <lineage>
        <taxon>Bacteria</taxon>
        <taxon>Bacillati</taxon>
        <taxon>Actinomycetota</taxon>
        <taxon>Actinomycetes</taxon>
        <taxon>Kitasatosporales</taxon>
        <taxon>Streptomycetaceae</taxon>
        <taxon>Kitasatospora</taxon>
    </lineage>
</organism>
<dbReference type="RefSeq" id="WP_141637328.1">
    <property type="nucleotide sequence ID" value="NZ_VIGB01000003.1"/>
</dbReference>
<feature type="compositionally biased region" description="Polar residues" evidence="1">
    <location>
        <begin position="1"/>
        <end position="11"/>
    </location>
</feature>
<comment type="caution">
    <text evidence="3">The sequence shown here is derived from an EMBL/GenBank/DDBJ whole genome shotgun (WGS) entry which is preliminary data.</text>
</comment>
<evidence type="ECO:0000259" key="2">
    <source>
        <dbReference type="SMART" id="SM00418"/>
    </source>
</evidence>
<dbReference type="Gene3D" id="1.10.10.10">
    <property type="entry name" value="Winged helix-like DNA-binding domain superfamily/Winged helix DNA-binding domain"/>
    <property type="match status" value="1"/>
</dbReference>